<feature type="compositionally biased region" description="Basic and acidic residues" evidence="1">
    <location>
        <begin position="384"/>
        <end position="400"/>
    </location>
</feature>
<protein>
    <submittedName>
        <fullName evidence="2">Uncharacterized protein</fullName>
    </submittedName>
</protein>
<evidence type="ECO:0000256" key="1">
    <source>
        <dbReference type="SAM" id="MobiDB-lite"/>
    </source>
</evidence>
<accession>A0A9P8L622</accession>
<dbReference type="InterPro" id="IPR046536">
    <property type="entry name" value="DUF6601"/>
</dbReference>
<dbReference type="OrthoDB" id="5086500at2759"/>
<dbReference type="AlphaFoldDB" id="A0A9P8L622"/>
<comment type="caution">
    <text evidence="2">The sequence shown here is derived from an EMBL/GenBank/DDBJ whole genome shotgun (WGS) entry which is preliminary data.</text>
</comment>
<keyword evidence="3" id="KW-1185">Reference proteome</keyword>
<feature type="region of interest" description="Disordered" evidence="1">
    <location>
        <begin position="1"/>
        <end position="23"/>
    </location>
</feature>
<proteinExistence type="predicted"/>
<dbReference type="PANTHER" id="PTHR34414">
    <property type="entry name" value="HET DOMAIN-CONTAINING PROTEIN-RELATED"/>
    <property type="match status" value="1"/>
</dbReference>
<feature type="region of interest" description="Disordered" evidence="1">
    <location>
        <begin position="384"/>
        <end position="409"/>
    </location>
</feature>
<evidence type="ECO:0000313" key="3">
    <source>
        <dbReference type="Proteomes" id="UP000698800"/>
    </source>
</evidence>
<dbReference type="PANTHER" id="PTHR34414:SF1">
    <property type="entry name" value="SUBTILISIN-LIKE SERINE PROTEASE"/>
    <property type="match status" value="1"/>
</dbReference>
<dbReference type="EMBL" id="JAGHQL010000005">
    <property type="protein sequence ID" value="KAH0545444.1"/>
    <property type="molecule type" value="Genomic_DNA"/>
</dbReference>
<dbReference type="Proteomes" id="UP000698800">
    <property type="component" value="Unassembled WGS sequence"/>
</dbReference>
<name>A0A9P8L622_9PEZI</name>
<organism evidence="2 3">
    <name type="scientific">Glutinoglossum americanum</name>
    <dbReference type="NCBI Taxonomy" id="1670608"/>
    <lineage>
        <taxon>Eukaryota</taxon>
        <taxon>Fungi</taxon>
        <taxon>Dikarya</taxon>
        <taxon>Ascomycota</taxon>
        <taxon>Pezizomycotina</taxon>
        <taxon>Geoglossomycetes</taxon>
        <taxon>Geoglossales</taxon>
        <taxon>Geoglossaceae</taxon>
        <taxon>Glutinoglossum</taxon>
    </lineage>
</organism>
<gene>
    <name evidence="2" type="ORF">FGG08_000445</name>
</gene>
<sequence length="470" mass="52144">MATRGSTASEEPPFSRDMQLNHDPCLPMSDTDQSLCGPPGDSVSRIPGQPSMPLRGDAIFGFLQRELGTPVLDDLYPQLHLVGRKSGKHIDPLHVQAIKGRRIVVTESPGLHIVWFYSVVYVKPIPPCLLNYDIWKTYICHRSNQCPPRVAALRGAIGSSVLPFCSLGAAYGFLRTYAFLIQHHSDFRLAVRTSLLPDDVDWPSFSRFISRFRDISDRDVSRRYRFGQLRLTRLNWAVRLIRPRSANGSWNYHGTSWQTGQYIERFYGPLLFGFGSATMVLSAMQVVASIPGGNAQFSTGWNAFRRTNYGFSMVTIGFHKKPICHPWRDKKLEQADGPHDPEARADIHPTVQVEYGHAAEEATITGAGGDNHACVHGGSCADHPGIKDVKGGTSPGRRESTSPSESRIRLPRRSAAQYWSVARTSARTAFHELTALLQWLSTLAGCHWETFEGWEWGLGLGSGLGSGGRT</sequence>
<reference evidence="2" key="1">
    <citation type="submission" date="2021-03" db="EMBL/GenBank/DDBJ databases">
        <title>Comparative genomics and phylogenomic investigation of the class Geoglossomycetes provide insights into ecological specialization and systematics.</title>
        <authorList>
            <person name="Melie T."/>
            <person name="Pirro S."/>
            <person name="Miller A.N."/>
            <person name="Quandt A."/>
        </authorList>
    </citation>
    <scope>NUCLEOTIDE SEQUENCE</scope>
    <source>
        <strain evidence="2">GBOQ0MN5Z8</strain>
    </source>
</reference>
<dbReference type="Pfam" id="PF20246">
    <property type="entry name" value="DUF6601"/>
    <property type="match status" value="1"/>
</dbReference>
<evidence type="ECO:0000313" key="2">
    <source>
        <dbReference type="EMBL" id="KAH0545444.1"/>
    </source>
</evidence>